<gene>
    <name evidence="2" type="ORF">Ocin01_18639</name>
</gene>
<keyword evidence="3" id="KW-1185">Reference proteome</keyword>
<dbReference type="InterPro" id="IPR048367">
    <property type="entry name" value="TNP-like_RNaseH_C"/>
</dbReference>
<organism evidence="2 3">
    <name type="scientific">Orchesella cincta</name>
    <name type="common">Springtail</name>
    <name type="synonym">Podura cincta</name>
    <dbReference type="NCBI Taxonomy" id="48709"/>
    <lineage>
        <taxon>Eukaryota</taxon>
        <taxon>Metazoa</taxon>
        <taxon>Ecdysozoa</taxon>
        <taxon>Arthropoda</taxon>
        <taxon>Hexapoda</taxon>
        <taxon>Collembola</taxon>
        <taxon>Entomobryomorpha</taxon>
        <taxon>Entomobryoidea</taxon>
        <taxon>Orchesellidae</taxon>
        <taxon>Orchesellinae</taxon>
        <taxon>Orchesella</taxon>
    </lineage>
</organism>
<evidence type="ECO:0000259" key="1">
    <source>
        <dbReference type="Pfam" id="PF21789"/>
    </source>
</evidence>
<dbReference type="Pfam" id="PF21789">
    <property type="entry name" value="TNP-like_RNaseH_C"/>
    <property type="match status" value="1"/>
</dbReference>
<dbReference type="OrthoDB" id="6485269at2759"/>
<name>A0A1D2M546_ORCCI</name>
<dbReference type="AlphaFoldDB" id="A0A1D2M546"/>
<proteinExistence type="predicted"/>
<protein>
    <submittedName>
        <fullName evidence="2">Transposable element P transposase</fullName>
    </submittedName>
</protein>
<dbReference type="STRING" id="48709.A0A1D2M546"/>
<feature type="domain" description="Transposable element P transposase-like RNase H C-terminal" evidence="1">
    <location>
        <begin position="93"/>
        <end position="126"/>
    </location>
</feature>
<dbReference type="OMA" id="TWFSYNE"/>
<sequence>GSEGTEEFTKTLNDVFDACNARAKREGIRPLDKKFMTYLFFRLIQNFQSNLCQSDTFASDLTLASIRVTLRSILDVIIYLCNELGFDYVLTGKFNQDCLEKFFGLVRSFGGDNSHPTATSFSHIFRLLSIYCPTSTIIKGNVRTNEETSGAVTSYVETLNELRLTAQEKNKKVRSDLEDLVLEKIMYSENEAQFVNEQFNDNQDHSFVVYKAKSFTKCLKCLDMLEDDNPIGSDMTLTAMKDLGGLKYPCRELFVIIQNMVEPELLNHIQTQHADSDFSTVCHYYLIWLFTMSRLDCGSIQETRTVRN</sequence>
<evidence type="ECO:0000313" key="2">
    <source>
        <dbReference type="EMBL" id="ODM88044.1"/>
    </source>
</evidence>
<accession>A0A1D2M546</accession>
<dbReference type="Proteomes" id="UP000094527">
    <property type="component" value="Unassembled WGS sequence"/>
</dbReference>
<comment type="caution">
    <text evidence="2">The sequence shown here is derived from an EMBL/GenBank/DDBJ whole genome shotgun (WGS) entry which is preliminary data.</text>
</comment>
<feature type="non-terminal residue" evidence="2">
    <location>
        <position position="1"/>
    </location>
</feature>
<evidence type="ECO:0000313" key="3">
    <source>
        <dbReference type="Proteomes" id="UP000094527"/>
    </source>
</evidence>
<dbReference type="EMBL" id="LJIJ01004197">
    <property type="protein sequence ID" value="ODM88044.1"/>
    <property type="molecule type" value="Genomic_DNA"/>
</dbReference>
<reference evidence="2 3" key="1">
    <citation type="journal article" date="2016" name="Genome Biol. Evol.">
        <title>Gene Family Evolution Reflects Adaptation to Soil Environmental Stressors in the Genome of the Collembolan Orchesella cincta.</title>
        <authorList>
            <person name="Faddeeva-Vakhrusheva A."/>
            <person name="Derks M.F."/>
            <person name="Anvar S.Y."/>
            <person name="Agamennone V."/>
            <person name="Suring W."/>
            <person name="Smit S."/>
            <person name="van Straalen N.M."/>
            <person name="Roelofs D."/>
        </authorList>
    </citation>
    <scope>NUCLEOTIDE SEQUENCE [LARGE SCALE GENOMIC DNA]</scope>
    <source>
        <tissue evidence="2">Mixed pool</tissue>
    </source>
</reference>